<dbReference type="EMBL" id="RRCM01000001">
    <property type="protein sequence ID" value="RRJ15520.1"/>
    <property type="molecule type" value="Genomic_DNA"/>
</dbReference>
<feature type="coiled-coil region" evidence="1">
    <location>
        <begin position="227"/>
        <end position="254"/>
    </location>
</feature>
<organism evidence="2 3">
    <name type="scientific">Lachnoanaerobaculum orale</name>
    <dbReference type="NCBI Taxonomy" id="979627"/>
    <lineage>
        <taxon>Bacteria</taxon>
        <taxon>Bacillati</taxon>
        <taxon>Bacillota</taxon>
        <taxon>Clostridia</taxon>
        <taxon>Lachnospirales</taxon>
        <taxon>Lachnospiraceae</taxon>
        <taxon>Lachnoanaerobaculum</taxon>
    </lineage>
</organism>
<accession>A0A3P3Q5E2</accession>
<keyword evidence="3" id="KW-1185">Reference proteome</keyword>
<gene>
    <name evidence="2" type="ORF">EHW90_00275</name>
</gene>
<comment type="caution">
    <text evidence="2">The sequence shown here is derived from an EMBL/GenBank/DDBJ whole genome shotgun (WGS) entry which is preliminary data.</text>
</comment>
<dbReference type="AlphaFoldDB" id="A0A3P3Q5E2"/>
<protein>
    <submittedName>
        <fullName evidence="2">Uncharacterized protein</fullName>
    </submittedName>
</protein>
<keyword evidence="1" id="KW-0175">Coiled coil</keyword>
<dbReference type="Proteomes" id="UP000276982">
    <property type="component" value="Unassembled WGS sequence"/>
</dbReference>
<reference evidence="2 3" key="1">
    <citation type="submission" date="2018-11" db="EMBL/GenBank/DDBJ databases">
        <title>Genome sequencing of Lachnoanaerobaculum orale DSM 24553T.</title>
        <authorList>
            <person name="Kook J.-K."/>
            <person name="Park S.-N."/>
            <person name="Lim Y.K."/>
        </authorList>
    </citation>
    <scope>NUCLEOTIDE SEQUENCE [LARGE SCALE GENOMIC DNA]</scope>
    <source>
        <strain evidence="2 3">DSM 24553</strain>
    </source>
</reference>
<name>A0A3P3Q5E2_9FIRM</name>
<sequence>MPKSKTYDEFVEKFKPKKTTDDCYTPPAIYEAVKNWAVKEYGLEGKEVVRPFYPGGDYESYDYPADCVVIDNPPFSILTKIVNYYIEKEVKFFLFAPQLTLFSSRSGSFIVTDSKIIYENGAEVRTSFITNMDKYKIRSAEELRLAIIKAQEVEEKPSLPKYEYPHHVITSARLAKLVNRGLEFFFGDKDVSFTRSLDSQRPLKKALFGAGFLISEQRALEQRALEQRALEQRALEQRAREQRAREQRAREQEQRIYWELSDREKEIIKNLG</sequence>
<evidence type="ECO:0000313" key="2">
    <source>
        <dbReference type="EMBL" id="RRJ15520.1"/>
    </source>
</evidence>
<evidence type="ECO:0000313" key="3">
    <source>
        <dbReference type="Proteomes" id="UP000276982"/>
    </source>
</evidence>
<proteinExistence type="predicted"/>
<evidence type="ECO:0000256" key="1">
    <source>
        <dbReference type="SAM" id="Coils"/>
    </source>
</evidence>